<keyword evidence="8" id="KW-0175">Coiled coil</keyword>
<feature type="transmembrane region" description="Helical" evidence="9">
    <location>
        <begin position="348"/>
        <end position="367"/>
    </location>
</feature>
<keyword evidence="5 9" id="KW-1133">Transmembrane helix</keyword>
<dbReference type="Pfam" id="PF01496">
    <property type="entry name" value="V_ATPase_I"/>
    <property type="match status" value="2"/>
</dbReference>
<dbReference type="eggNOG" id="COG1269">
    <property type="taxonomic scope" value="Bacteria"/>
</dbReference>
<dbReference type="GO" id="GO:0007035">
    <property type="term" value="P:vacuolar acidification"/>
    <property type="evidence" value="ECO:0007669"/>
    <property type="project" value="TreeGrafter"/>
</dbReference>
<dbReference type="PANTHER" id="PTHR11629">
    <property type="entry name" value="VACUOLAR PROTON ATPASES"/>
    <property type="match status" value="1"/>
</dbReference>
<dbReference type="EMBL" id="CP001145">
    <property type="protein sequence ID" value="ACI16963.1"/>
    <property type="molecule type" value="Genomic_DNA"/>
</dbReference>
<keyword evidence="4 9" id="KW-0812">Transmembrane</keyword>
<dbReference type="GO" id="GO:0046961">
    <property type="term" value="F:proton-transporting ATPase activity, rotational mechanism"/>
    <property type="evidence" value="ECO:0007669"/>
    <property type="project" value="InterPro"/>
</dbReference>
<evidence type="ECO:0000256" key="5">
    <source>
        <dbReference type="ARBA" id="ARBA00022989"/>
    </source>
</evidence>
<feature type="coiled-coil region" evidence="8">
    <location>
        <begin position="171"/>
        <end position="205"/>
    </location>
</feature>
<keyword evidence="10" id="KW-0378">Hydrolase</keyword>
<evidence type="ECO:0000256" key="4">
    <source>
        <dbReference type="ARBA" id="ARBA00022692"/>
    </source>
</evidence>
<evidence type="ECO:0000256" key="1">
    <source>
        <dbReference type="ARBA" id="ARBA00004141"/>
    </source>
</evidence>
<reference evidence="11" key="1">
    <citation type="submission" date="2008-08" db="EMBL/GenBank/DDBJ databases">
        <title>The complete genome sequence of Coprothermobacter proteolyticus strain ATCC 5245 / DSM 5265 / BT.</title>
        <authorList>
            <person name="Dodson R.J."/>
            <person name="Durkin A.S."/>
            <person name="Wu M."/>
            <person name="Eisen J."/>
            <person name="Sutton G."/>
        </authorList>
    </citation>
    <scope>NUCLEOTIDE SEQUENCE [LARGE SCALE GENOMIC DNA]</scope>
    <source>
        <strain evidence="11">ATCC 35245 / DSM 5265 / OCM 4 / BT</strain>
    </source>
</reference>
<gene>
    <name evidence="10" type="ordered locus">COPRO5265_0659</name>
</gene>
<dbReference type="GO" id="GO:0033179">
    <property type="term" value="C:proton-transporting V-type ATPase, V0 domain"/>
    <property type="evidence" value="ECO:0007669"/>
    <property type="project" value="InterPro"/>
</dbReference>
<comment type="similarity">
    <text evidence="2">Belongs to the V-ATPase 116 kDa subunit family.</text>
</comment>
<dbReference type="InterPro" id="IPR002490">
    <property type="entry name" value="V-ATPase_116kDa_su"/>
</dbReference>
<keyword evidence="3" id="KW-0813">Transport</keyword>
<dbReference type="GO" id="GO:0051117">
    <property type="term" value="F:ATPase binding"/>
    <property type="evidence" value="ECO:0007669"/>
    <property type="project" value="TreeGrafter"/>
</dbReference>
<feature type="transmembrane region" description="Helical" evidence="9">
    <location>
        <begin position="534"/>
        <end position="558"/>
    </location>
</feature>
<organism evidence="10 11">
    <name type="scientific">Coprothermobacter proteolyticus (strain ATCC 35245 / DSM 5265 / OCM 4 / BT)</name>
    <dbReference type="NCBI Taxonomy" id="309798"/>
    <lineage>
        <taxon>Bacteria</taxon>
        <taxon>Pseudomonadati</taxon>
        <taxon>Coprothermobacterota</taxon>
        <taxon>Coprothermobacteria</taxon>
        <taxon>Coprothermobacterales</taxon>
        <taxon>Coprothermobacteraceae</taxon>
        <taxon>Coprothermobacter</taxon>
    </lineage>
</organism>
<keyword evidence="6" id="KW-0406">Ion transport</keyword>
<evidence type="ECO:0000256" key="2">
    <source>
        <dbReference type="ARBA" id="ARBA00009904"/>
    </source>
</evidence>
<evidence type="ECO:0000313" key="10">
    <source>
        <dbReference type="EMBL" id="ACI16963.1"/>
    </source>
</evidence>
<feature type="transmembrane region" description="Helical" evidence="9">
    <location>
        <begin position="476"/>
        <end position="496"/>
    </location>
</feature>
<dbReference type="KEGG" id="cpo:COPRO5265_0659"/>
<dbReference type="Proteomes" id="UP000001732">
    <property type="component" value="Chromosome"/>
</dbReference>
<dbReference type="GO" id="GO:0016787">
    <property type="term" value="F:hydrolase activity"/>
    <property type="evidence" value="ECO:0007669"/>
    <property type="project" value="UniProtKB-KW"/>
</dbReference>
<evidence type="ECO:0000256" key="8">
    <source>
        <dbReference type="SAM" id="Coils"/>
    </source>
</evidence>
<feature type="transmembrane region" description="Helical" evidence="9">
    <location>
        <begin position="449"/>
        <end position="464"/>
    </location>
</feature>
<dbReference type="GO" id="GO:0016471">
    <property type="term" value="C:vacuolar proton-transporting V-type ATPase complex"/>
    <property type="evidence" value="ECO:0007669"/>
    <property type="project" value="TreeGrafter"/>
</dbReference>
<feature type="transmembrane region" description="Helical" evidence="9">
    <location>
        <begin position="309"/>
        <end position="336"/>
    </location>
</feature>
<feature type="transmembrane region" description="Helical" evidence="9">
    <location>
        <begin position="390"/>
        <end position="410"/>
    </location>
</feature>
<protein>
    <submittedName>
        <fullName evidence="10">V-type ATP synthase subunit I (V-type ATPase subunit I)</fullName>
        <ecNumber evidence="10">3.6.3.14</ecNumber>
    </submittedName>
</protein>
<comment type="subcellular location">
    <subcellularLocation>
        <location evidence="1">Membrane</location>
        <topology evidence="1">Multi-pass membrane protein</topology>
    </subcellularLocation>
</comment>
<evidence type="ECO:0000313" key="11">
    <source>
        <dbReference type="Proteomes" id="UP000001732"/>
    </source>
</evidence>
<name>B5Y8B0_COPPD</name>
<sequence>MGALRKYIFKLSDFHPLELNHNTLGDFATLKDRLERVVSLGSKRKPDIYATSVLSEKETISTGYIEIGPVLSEIERLIDEHQLLTNELNNLNKQILGLEPFQWVSAPWEDSHNWHWIKVVLVKKSKAVLKILSDLPVAFAEGDNAIVVAYYKDDDETAEVIREYALDDRLLTDIGRELNELKIKKEQLTKHLADVESQLDTLLEENGTQIRKAFDYYSVSLEYARLVNGSVDTQFLGVVVGYLPKEHLNDALKEVRALGGDVLQLPPEEDEMYPTKLENSSFFEPYESITLMYGPPRYDTYDPTPAVALWWNLFFAFMLGDAGFGLVITLVSLYGLKKIKSMEKILRLCLNVGVGTMIVGIITWSWFSTQPLMINGKALGLFYPVNGSDVNTMLVISLVIGVMAQFYAMGIKGWWMLRNKDYLGFWSDVFCWWGFLSSLIWLLLGGGSMSTYLALFFAINLILFQGRESKNWISRLGMGLIGLYGIISPYGVASFLGDVLSYSRLMALNLTGALMGQVFNSLSFGVMKSGLMGIVFGVLMFVVFQVFNFAISALGAFVHSIRLVFLEMYGRFYEGNGELFKPLKRVGRYYRFEEVDYE</sequence>
<dbReference type="STRING" id="309798.COPRO5265_0659"/>
<feature type="transmembrane region" description="Helical" evidence="9">
    <location>
        <begin position="422"/>
        <end position="443"/>
    </location>
</feature>
<proteinExistence type="inferred from homology"/>
<accession>B5Y8B0</accession>
<evidence type="ECO:0000256" key="9">
    <source>
        <dbReference type="SAM" id="Phobius"/>
    </source>
</evidence>
<keyword evidence="7 9" id="KW-0472">Membrane</keyword>
<keyword evidence="11" id="KW-1185">Reference proteome</keyword>
<evidence type="ECO:0000256" key="3">
    <source>
        <dbReference type="ARBA" id="ARBA00022448"/>
    </source>
</evidence>
<dbReference type="EC" id="3.6.3.14" evidence="10"/>
<dbReference type="PANTHER" id="PTHR11629:SF63">
    <property type="entry name" value="V-TYPE PROTON ATPASE SUBUNIT A"/>
    <property type="match status" value="1"/>
</dbReference>
<feature type="transmembrane region" description="Helical" evidence="9">
    <location>
        <begin position="502"/>
        <end position="522"/>
    </location>
</feature>
<evidence type="ECO:0000256" key="6">
    <source>
        <dbReference type="ARBA" id="ARBA00023065"/>
    </source>
</evidence>
<dbReference type="AlphaFoldDB" id="B5Y8B0"/>
<evidence type="ECO:0000256" key="7">
    <source>
        <dbReference type="ARBA" id="ARBA00023136"/>
    </source>
</evidence>
<reference evidence="10 11" key="2">
    <citation type="journal article" date="2014" name="Genome Announc.">
        <title>Complete Genome Sequence of Coprothermobacter proteolyticus DSM 5265.</title>
        <authorList>
            <person name="Alexiev A."/>
            <person name="Coil D.A."/>
            <person name="Badger J.H."/>
            <person name="Enticknap J."/>
            <person name="Ward N."/>
            <person name="Robb F.T."/>
            <person name="Eisen J.A."/>
        </authorList>
    </citation>
    <scope>NUCLEOTIDE SEQUENCE [LARGE SCALE GENOMIC DNA]</scope>
    <source>
        <strain evidence="11">ATCC 35245 / DSM 5265 / OCM 4 / BT</strain>
    </source>
</reference>